<keyword evidence="9" id="KW-1208">Phospholipid metabolism</keyword>
<dbReference type="GO" id="GO:0008654">
    <property type="term" value="P:phospholipid biosynthetic process"/>
    <property type="evidence" value="ECO:0007669"/>
    <property type="project" value="UniProtKB-KW"/>
</dbReference>
<evidence type="ECO:0000256" key="6">
    <source>
        <dbReference type="ARBA" id="ARBA00023027"/>
    </source>
</evidence>
<dbReference type="Pfam" id="PF13685">
    <property type="entry name" value="Fe-ADH_2"/>
    <property type="match status" value="1"/>
</dbReference>
<evidence type="ECO:0000313" key="11">
    <source>
        <dbReference type="Proteomes" id="UP000321412"/>
    </source>
</evidence>
<gene>
    <name evidence="10" type="ORF">FRC98_14970</name>
</gene>
<keyword evidence="7" id="KW-0443">Lipid metabolism</keyword>
<dbReference type="GO" id="GO:0016614">
    <property type="term" value="F:oxidoreductase activity, acting on CH-OH group of donors"/>
    <property type="evidence" value="ECO:0007669"/>
    <property type="project" value="InterPro"/>
</dbReference>
<dbReference type="GO" id="GO:0046872">
    <property type="term" value="F:metal ion binding"/>
    <property type="evidence" value="ECO:0007669"/>
    <property type="project" value="UniProtKB-KW"/>
</dbReference>
<organism evidence="10 11">
    <name type="scientific">Lujinxingia vulgaris</name>
    <dbReference type="NCBI Taxonomy" id="2600176"/>
    <lineage>
        <taxon>Bacteria</taxon>
        <taxon>Deltaproteobacteria</taxon>
        <taxon>Bradymonadales</taxon>
        <taxon>Lujinxingiaceae</taxon>
        <taxon>Lujinxingia</taxon>
    </lineage>
</organism>
<evidence type="ECO:0000256" key="4">
    <source>
        <dbReference type="ARBA" id="ARBA00022857"/>
    </source>
</evidence>
<dbReference type="PANTHER" id="PTHR43616:SF5">
    <property type="entry name" value="GLYCEROL DEHYDROGENASE 1"/>
    <property type="match status" value="1"/>
</dbReference>
<name>A0A5C6X895_9DELT</name>
<evidence type="ECO:0000256" key="1">
    <source>
        <dbReference type="ARBA" id="ARBA00022490"/>
    </source>
</evidence>
<evidence type="ECO:0000256" key="7">
    <source>
        <dbReference type="ARBA" id="ARBA00023098"/>
    </source>
</evidence>
<dbReference type="PANTHER" id="PTHR43616">
    <property type="entry name" value="GLYCEROL DEHYDROGENASE"/>
    <property type="match status" value="1"/>
</dbReference>
<dbReference type="AlphaFoldDB" id="A0A5C6X895"/>
<dbReference type="Proteomes" id="UP000321412">
    <property type="component" value="Unassembled WGS sequence"/>
</dbReference>
<protein>
    <submittedName>
        <fullName evidence="10">sn-glycerol-1-phosphate dehydrogenase</fullName>
    </submittedName>
</protein>
<keyword evidence="2" id="KW-0444">Lipid biosynthesis</keyword>
<dbReference type="OrthoDB" id="8842430at2"/>
<reference evidence="10 11" key="1">
    <citation type="submission" date="2019-08" db="EMBL/GenBank/DDBJ databases">
        <title>Bradymonadales sp. TMQ4.</title>
        <authorList>
            <person name="Liang Q."/>
        </authorList>
    </citation>
    <scope>NUCLEOTIDE SEQUENCE [LARGE SCALE GENOMIC DNA]</scope>
    <source>
        <strain evidence="10 11">TMQ4</strain>
    </source>
</reference>
<dbReference type="InterPro" id="IPR016205">
    <property type="entry name" value="Glycerol_DH"/>
</dbReference>
<accession>A0A5C6X895</accession>
<sequence length="461" mass="50327">MDEPLTPEAPMTTLIDELLTRYAEHLDTRAIVLRKDAIAEGVRQMQAHLPEGTWLVAFDENTWEVAGKALAAELDRVGQAWERFEVMPPQGEEVPRCDDASIAAYQAALGEQDAVAGVAVGAGTINDIVKQACFNVDLYMACVATSPSMNGYTSGIAAVLSEGVKTTIPCRAPRVVVADLDVLAESPYRMICSGLGDLMSKPVSNADWQLSAWLNGTFHSAEAMVIIEAGAKLLDGVAPKLPSRDRQAVGDLTASLMLSGLAMSVAGSSSPASGGEHLISHFIDMTSIAFDEPHDFHGCQVGVGTLTTAYLYEQLMAMDPDTIDVEARVAALKPWDDYAALLNERFGPLYEAVVKHAEKAYPTADELRARLTKLKSEWSVLRQKVGSTLRTCNSLEEELVEAKCPVRFAELDVARERAWRSVAHSKDIRNRYTILHLAWELGTLDAWTDKAIDRLYDSQIF</sequence>
<keyword evidence="5" id="KW-0560">Oxidoreductase</keyword>
<keyword evidence="8" id="KW-0594">Phospholipid biosynthesis</keyword>
<proteinExistence type="predicted"/>
<dbReference type="SUPFAM" id="SSF56796">
    <property type="entry name" value="Dehydroquinate synthase-like"/>
    <property type="match status" value="1"/>
</dbReference>
<dbReference type="Gene3D" id="3.40.50.1970">
    <property type="match status" value="1"/>
</dbReference>
<keyword evidence="6" id="KW-0520">NAD</keyword>
<evidence type="ECO:0000313" key="10">
    <source>
        <dbReference type="EMBL" id="TXD35970.1"/>
    </source>
</evidence>
<keyword evidence="11" id="KW-1185">Reference proteome</keyword>
<keyword evidence="4" id="KW-0521">NADP</keyword>
<evidence type="ECO:0000256" key="8">
    <source>
        <dbReference type="ARBA" id="ARBA00023209"/>
    </source>
</evidence>
<dbReference type="InterPro" id="IPR032837">
    <property type="entry name" value="G1PDH"/>
</dbReference>
<keyword evidence="1" id="KW-0963">Cytoplasm</keyword>
<dbReference type="Gene3D" id="1.20.1090.10">
    <property type="entry name" value="Dehydroquinate synthase-like - alpha domain"/>
    <property type="match status" value="1"/>
</dbReference>
<evidence type="ECO:0000256" key="5">
    <source>
        <dbReference type="ARBA" id="ARBA00023002"/>
    </source>
</evidence>
<evidence type="ECO:0000256" key="2">
    <source>
        <dbReference type="ARBA" id="ARBA00022516"/>
    </source>
</evidence>
<keyword evidence="3" id="KW-0479">Metal-binding</keyword>
<evidence type="ECO:0000256" key="3">
    <source>
        <dbReference type="ARBA" id="ARBA00022723"/>
    </source>
</evidence>
<dbReference type="EMBL" id="VOSM01000007">
    <property type="protein sequence ID" value="TXD35970.1"/>
    <property type="molecule type" value="Genomic_DNA"/>
</dbReference>
<evidence type="ECO:0000256" key="9">
    <source>
        <dbReference type="ARBA" id="ARBA00023264"/>
    </source>
</evidence>
<comment type="caution">
    <text evidence="10">The sequence shown here is derived from an EMBL/GenBank/DDBJ whole genome shotgun (WGS) entry which is preliminary data.</text>
</comment>